<dbReference type="InterPro" id="IPR027214">
    <property type="entry name" value="Cystatin"/>
</dbReference>
<dbReference type="FunCoup" id="D8S4N5">
    <property type="interactions" value="676"/>
</dbReference>
<evidence type="ECO:0000256" key="1">
    <source>
        <dbReference type="ARBA" id="ARBA00022690"/>
    </source>
</evidence>
<dbReference type="Gene3D" id="3.10.450.10">
    <property type="match status" value="1"/>
</dbReference>
<dbReference type="Pfam" id="PF16845">
    <property type="entry name" value="SQAPI"/>
    <property type="match status" value="1"/>
</dbReference>
<name>D8S4N5_SELML</name>
<dbReference type="EMBL" id="GL377601">
    <property type="protein sequence ID" value="EFJ20971.1"/>
    <property type="molecule type" value="Genomic_DNA"/>
</dbReference>
<protein>
    <recommendedName>
        <fullName evidence="3">Cysteine proteinase inhibitor</fullName>
    </recommendedName>
</protein>
<organism evidence="6">
    <name type="scientific">Selaginella moellendorffii</name>
    <name type="common">Spikemoss</name>
    <dbReference type="NCBI Taxonomy" id="88036"/>
    <lineage>
        <taxon>Eukaryota</taxon>
        <taxon>Viridiplantae</taxon>
        <taxon>Streptophyta</taxon>
        <taxon>Embryophyta</taxon>
        <taxon>Tracheophyta</taxon>
        <taxon>Lycopodiopsida</taxon>
        <taxon>Selaginellales</taxon>
        <taxon>Selaginellaceae</taxon>
        <taxon>Selaginella</taxon>
    </lineage>
</organism>
<dbReference type="OMA" id="KTEEICH"/>
<evidence type="ECO:0000256" key="3">
    <source>
        <dbReference type="RuleBase" id="RU362130"/>
    </source>
</evidence>
<dbReference type="KEGG" id="smo:SELMODRAFT_418098"/>
<dbReference type="SUPFAM" id="SSF54403">
    <property type="entry name" value="Cystatin/monellin"/>
    <property type="match status" value="1"/>
</dbReference>
<keyword evidence="2 3" id="KW-0789">Thiol protease inhibitor</keyword>
<evidence type="ECO:0000256" key="2">
    <source>
        <dbReference type="ARBA" id="ARBA00022704"/>
    </source>
</evidence>
<dbReference type="STRING" id="88036.D8S4N5"/>
<dbReference type="InterPro" id="IPR000010">
    <property type="entry name" value="Cystatin_dom"/>
</dbReference>
<dbReference type="PANTHER" id="PTHR11413:SF103">
    <property type="entry name" value="CYSTEINE PROTEINASE INHIBITOR 12"/>
    <property type="match status" value="1"/>
</dbReference>
<accession>D8S4N5</accession>
<sequence>MTTLVGAPKPLKEANSLEAEEHAKFAVEEHNRQNPEANLCFKRVVSAQTQVVSGTMFHLSIEAHSEQHGTGVYDAKVWTKPWESFKKLEEFKPSKQETAGAAIALDDPVVINEAAEHALKGLQQRSNSLIPYELDHVVKAQAEEVEIDTHRPSDKGTNALDLVLKVKRGSREEHVNAKLHRGDTGWTLTSAHVL</sequence>
<dbReference type="Proteomes" id="UP000001514">
    <property type="component" value="Unassembled WGS sequence"/>
</dbReference>
<dbReference type="PANTHER" id="PTHR11413">
    <property type="entry name" value="CYSTATIN FAMILY MEMBER"/>
    <property type="match status" value="1"/>
</dbReference>
<dbReference type="HOGENOM" id="CLU_072701_1_0_1"/>
<evidence type="ECO:0000313" key="5">
    <source>
        <dbReference type="EMBL" id="EFJ20971.1"/>
    </source>
</evidence>
<dbReference type="InParanoid" id="D8S4N5"/>
<evidence type="ECO:0000259" key="4">
    <source>
        <dbReference type="SMART" id="SM00043"/>
    </source>
</evidence>
<dbReference type="InterPro" id="IPR046350">
    <property type="entry name" value="Cystatin_sf"/>
</dbReference>
<dbReference type="SMART" id="SM00043">
    <property type="entry name" value="CY"/>
    <property type="match status" value="1"/>
</dbReference>
<reference evidence="5 6" key="1">
    <citation type="journal article" date="2011" name="Science">
        <title>The Selaginella genome identifies genetic changes associated with the evolution of vascular plants.</title>
        <authorList>
            <person name="Banks J.A."/>
            <person name="Nishiyama T."/>
            <person name="Hasebe M."/>
            <person name="Bowman J.L."/>
            <person name="Gribskov M."/>
            <person name="dePamphilis C."/>
            <person name="Albert V.A."/>
            <person name="Aono N."/>
            <person name="Aoyama T."/>
            <person name="Ambrose B.A."/>
            <person name="Ashton N.W."/>
            <person name="Axtell M.J."/>
            <person name="Barker E."/>
            <person name="Barker M.S."/>
            <person name="Bennetzen J.L."/>
            <person name="Bonawitz N.D."/>
            <person name="Chapple C."/>
            <person name="Cheng C."/>
            <person name="Correa L.G."/>
            <person name="Dacre M."/>
            <person name="DeBarry J."/>
            <person name="Dreyer I."/>
            <person name="Elias M."/>
            <person name="Engstrom E.M."/>
            <person name="Estelle M."/>
            <person name="Feng L."/>
            <person name="Finet C."/>
            <person name="Floyd S.K."/>
            <person name="Frommer W.B."/>
            <person name="Fujita T."/>
            <person name="Gramzow L."/>
            <person name="Gutensohn M."/>
            <person name="Harholt J."/>
            <person name="Hattori M."/>
            <person name="Heyl A."/>
            <person name="Hirai T."/>
            <person name="Hiwatashi Y."/>
            <person name="Ishikawa M."/>
            <person name="Iwata M."/>
            <person name="Karol K.G."/>
            <person name="Koehler B."/>
            <person name="Kolukisaoglu U."/>
            <person name="Kubo M."/>
            <person name="Kurata T."/>
            <person name="Lalonde S."/>
            <person name="Li K."/>
            <person name="Li Y."/>
            <person name="Litt A."/>
            <person name="Lyons E."/>
            <person name="Manning G."/>
            <person name="Maruyama T."/>
            <person name="Michael T.P."/>
            <person name="Mikami K."/>
            <person name="Miyazaki S."/>
            <person name="Morinaga S."/>
            <person name="Murata T."/>
            <person name="Mueller-Roeber B."/>
            <person name="Nelson D.R."/>
            <person name="Obara M."/>
            <person name="Oguri Y."/>
            <person name="Olmstead R.G."/>
            <person name="Onodera N."/>
            <person name="Petersen B.L."/>
            <person name="Pils B."/>
            <person name="Prigge M."/>
            <person name="Rensing S.A."/>
            <person name="Riano-Pachon D.M."/>
            <person name="Roberts A.W."/>
            <person name="Sato Y."/>
            <person name="Scheller H.V."/>
            <person name="Schulz B."/>
            <person name="Schulz C."/>
            <person name="Shakirov E.V."/>
            <person name="Shibagaki N."/>
            <person name="Shinohara N."/>
            <person name="Shippen D.E."/>
            <person name="Soerensen I."/>
            <person name="Sotooka R."/>
            <person name="Sugimoto N."/>
            <person name="Sugita M."/>
            <person name="Sumikawa N."/>
            <person name="Tanurdzic M."/>
            <person name="Theissen G."/>
            <person name="Ulvskov P."/>
            <person name="Wakazuki S."/>
            <person name="Weng J.K."/>
            <person name="Willats W.W."/>
            <person name="Wipf D."/>
            <person name="Wolf P.G."/>
            <person name="Yang L."/>
            <person name="Zimmer A.D."/>
            <person name="Zhu Q."/>
            <person name="Mitros T."/>
            <person name="Hellsten U."/>
            <person name="Loque D."/>
            <person name="Otillar R."/>
            <person name="Salamov A."/>
            <person name="Schmutz J."/>
            <person name="Shapiro H."/>
            <person name="Lindquist E."/>
            <person name="Lucas S."/>
            <person name="Rokhsar D."/>
            <person name="Grigoriev I.V."/>
        </authorList>
    </citation>
    <scope>NUCLEOTIDE SEQUENCE [LARGE SCALE GENOMIC DNA]</scope>
</reference>
<evidence type="ECO:0000313" key="6">
    <source>
        <dbReference type="Proteomes" id="UP000001514"/>
    </source>
</evidence>
<comment type="similarity">
    <text evidence="3">Belongs to the cystatin family. Phytocystatin subfamily.</text>
</comment>
<dbReference type="GO" id="GO:0004869">
    <property type="term" value="F:cysteine-type endopeptidase inhibitor activity"/>
    <property type="evidence" value="ECO:0000318"/>
    <property type="project" value="GO_Central"/>
</dbReference>
<keyword evidence="1 3" id="KW-0646">Protease inhibitor</keyword>
<feature type="domain" description="Cystatin" evidence="4">
    <location>
        <begin position="3"/>
        <end position="94"/>
    </location>
</feature>
<dbReference type="AlphaFoldDB" id="D8S4N5"/>
<keyword evidence="6" id="KW-1185">Reference proteome</keyword>
<dbReference type="eggNOG" id="ENOG502QRXR">
    <property type="taxonomic scope" value="Eukaryota"/>
</dbReference>
<dbReference type="CDD" id="cd00042">
    <property type="entry name" value="CY"/>
    <property type="match status" value="1"/>
</dbReference>
<gene>
    <name evidence="5" type="ORF">SELMODRAFT_418098</name>
</gene>
<dbReference type="Gramene" id="EFJ20971">
    <property type="protein sequence ID" value="EFJ20971"/>
    <property type="gene ID" value="SELMODRAFT_418098"/>
</dbReference>
<proteinExistence type="inferred from homology"/>